<organism evidence="1 2">
    <name type="scientific">Xenorhabdus budapestensis</name>
    <dbReference type="NCBI Taxonomy" id="290110"/>
    <lineage>
        <taxon>Bacteria</taxon>
        <taxon>Pseudomonadati</taxon>
        <taxon>Pseudomonadota</taxon>
        <taxon>Gammaproteobacteria</taxon>
        <taxon>Enterobacterales</taxon>
        <taxon>Morganellaceae</taxon>
        <taxon>Xenorhabdus</taxon>
    </lineage>
</organism>
<dbReference type="EMBL" id="CP072455">
    <property type="protein sequence ID" value="QTL40991.1"/>
    <property type="molecule type" value="Genomic_DNA"/>
</dbReference>
<dbReference type="Proteomes" id="UP000665047">
    <property type="component" value="Chromosome"/>
</dbReference>
<evidence type="ECO:0000313" key="1">
    <source>
        <dbReference type="EMBL" id="QTL40991.1"/>
    </source>
</evidence>
<protein>
    <submittedName>
        <fullName evidence="1">Uncharacterized protein</fullName>
    </submittedName>
</protein>
<reference evidence="1 2" key="1">
    <citation type="submission" date="2021-03" db="EMBL/GenBank/DDBJ databases">
        <title>Complete Genome Sequence Data of Xenorhabdus budapestensis strain C72, a Candidate Biological Control Agent, from China.</title>
        <authorList>
            <person name="LI B."/>
            <person name="WANG S."/>
            <person name="QIU D."/>
        </authorList>
    </citation>
    <scope>NUCLEOTIDE SEQUENCE [LARGE SCALE GENOMIC DNA]</scope>
    <source>
        <strain evidence="1 2">C-7-2</strain>
    </source>
</reference>
<keyword evidence="2" id="KW-1185">Reference proteome</keyword>
<proteinExistence type="predicted"/>
<evidence type="ECO:0000313" key="2">
    <source>
        <dbReference type="Proteomes" id="UP000665047"/>
    </source>
</evidence>
<sequence length="54" mass="5761">MLSQNGNVRGSKKPNSETLKGIANSVLAVGNTDAVTDIKYRTVTQKNKQGVKPC</sequence>
<gene>
    <name evidence="1" type="ORF">HGO23_06535</name>
</gene>
<name>A0ABX7VJN2_XENBU</name>
<accession>A0ABX7VJN2</accession>
<dbReference type="RefSeq" id="WP_209028356.1">
    <property type="nucleotide sequence ID" value="NZ_CP072455.1"/>
</dbReference>